<name>A0A0N5CGP2_STREA</name>
<feature type="region of interest" description="Disordered" evidence="1">
    <location>
        <begin position="38"/>
        <end position="116"/>
    </location>
</feature>
<dbReference type="Pfam" id="PF00069">
    <property type="entry name" value="Pkinase"/>
    <property type="match status" value="1"/>
</dbReference>
<organism evidence="3 4">
    <name type="scientific">Strongyloides papillosus</name>
    <name type="common">Intestinal threadworm</name>
    <dbReference type="NCBI Taxonomy" id="174720"/>
    <lineage>
        <taxon>Eukaryota</taxon>
        <taxon>Metazoa</taxon>
        <taxon>Ecdysozoa</taxon>
        <taxon>Nematoda</taxon>
        <taxon>Chromadorea</taxon>
        <taxon>Rhabditida</taxon>
        <taxon>Tylenchina</taxon>
        <taxon>Panagrolaimomorpha</taxon>
        <taxon>Strongyloidoidea</taxon>
        <taxon>Strongyloididae</taxon>
        <taxon>Strongyloides</taxon>
    </lineage>
</organism>
<keyword evidence="3" id="KW-1185">Reference proteome</keyword>
<dbReference type="Proteomes" id="UP000046392">
    <property type="component" value="Unplaced"/>
</dbReference>
<proteinExistence type="predicted"/>
<accession>A0A0N5CGP2</accession>
<evidence type="ECO:0000256" key="1">
    <source>
        <dbReference type="SAM" id="MobiDB-lite"/>
    </source>
</evidence>
<dbReference type="STRING" id="174720.A0A0N5CGP2"/>
<dbReference type="PANTHER" id="PTHR11909">
    <property type="entry name" value="CASEIN KINASE-RELATED"/>
    <property type="match status" value="1"/>
</dbReference>
<dbReference type="GO" id="GO:0004672">
    <property type="term" value="F:protein kinase activity"/>
    <property type="evidence" value="ECO:0007669"/>
    <property type="project" value="InterPro"/>
</dbReference>
<dbReference type="InterPro" id="IPR050235">
    <property type="entry name" value="CK1_Ser-Thr_kinase"/>
</dbReference>
<dbReference type="AlphaFoldDB" id="A0A0N5CGP2"/>
<reference evidence="4" key="1">
    <citation type="submission" date="2017-02" db="UniProtKB">
        <authorList>
            <consortium name="WormBaseParasite"/>
        </authorList>
    </citation>
    <scope>IDENTIFICATION</scope>
</reference>
<feature type="compositionally biased region" description="Polar residues" evidence="1">
    <location>
        <begin position="87"/>
        <end position="97"/>
    </location>
</feature>
<dbReference type="InterPro" id="IPR011009">
    <property type="entry name" value="Kinase-like_dom_sf"/>
</dbReference>
<dbReference type="PROSITE" id="PS50011">
    <property type="entry name" value="PROTEIN_KINASE_DOM"/>
    <property type="match status" value="1"/>
</dbReference>
<protein>
    <submittedName>
        <fullName evidence="4">Protein kinase domain-containing protein</fullName>
    </submittedName>
</protein>
<evidence type="ECO:0000313" key="4">
    <source>
        <dbReference type="WBParaSite" id="SPAL_0001701800.1"/>
    </source>
</evidence>
<feature type="domain" description="Protein kinase" evidence="2">
    <location>
        <begin position="200"/>
        <end position="465"/>
    </location>
</feature>
<evidence type="ECO:0000259" key="2">
    <source>
        <dbReference type="PROSITE" id="PS50011"/>
    </source>
</evidence>
<dbReference type="GO" id="GO:0005524">
    <property type="term" value="F:ATP binding"/>
    <property type="evidence" value="ECO:0007669"/>
    <property type="project" value="InterPro"/>
</dbReference>
<dbReference type="WBParaSite" id="SPAL_0001701800.1">
    <property type="protein sequence ID" value="SPAL_0001701800.1"/>
    <property type="gene ID" value="SPAL_0001701800"/>
</dbReference>
<feature type="compositionally biased region" description="Basic and acidic residues" evidence="1">
    <location>
        <begin position="49"/>
        <end position="59"/>
    </location>
</feature>
<feature type="compositionally biased region" description="Basic and acidic residues" evidence="1">
    <location>
        <begin position="103"/>
        <end position="112"/>
    </location>
</feature>
<dbReference type="SMART" id="SM00220">
    <property type="entry name" value="S_TKc"/>
    <property type="match status" value="1"/>
</dbReference>
<evidence type="ECO:0000313" key="3">
    <source>
        <dbReference type="Proteomes" id="UP000046392"/>
    </source>
</evidence>
<feature type="compositionally biased region" description="Basic and acidic residues" evidence="1">
    <location>
        <begin position="74"/>
        <end position="84"/>
    </location>
</feature>
<dbReference type="Gene3D" id="1.10.510.10">
    <property type="entry name" value="Transferase(Phosphotransferase) domain 1"/>
    <property type="match status" value="1"/>
</dbReference>
<dbReference type="SUPFAM" id="SSF56112">
    <property type="entry name" value="Protein kinase-like (PK-like)"/>
    <property type="match status" value="1"/>
</dbReference>
<dbReference type="InterPro" id="IPR000719">
    <property type="entry name" value="Prot_kinase_dom"/>
</dbReference>
<sequence length="558" mass="63460">MTDRDKLVSYKISNVNNVKGKVKENSLRERTAYDGEGNKIIEAVPSETKNIHSRTDKLKNPPADPNVNDNPPKVVEKKNEEPKNTRTRNTSTVTKNSGKVKKKEGGHGDKCPRNTCNDESAENLDVDTNEKTLNASKMKSPVIKNDNKNDNNNAKKASKTRKCLDIVSKNIQKAKFSTNKCNPRDGPIELAKDTLINGRFQVKSKIGSGGCGSVYRCFDNVKNIHVALKAETNRSDSSNILKFEVKVLQNLDGRRNVVQLISFGKKESFSWIVMTLLGYNIYDLKKDCNSFTNSTIARIGIQILYGLKELHEAGFIHRDVKPQNMAIGGRITTMKIIHLLDFGLSREYVIINNAVPVVREQRSRVLFRGTSRYCSINAQKNNEQGRHDDLWSLLYVLAELTKPLPWSKFGRDKSQILKVKESTTTRSLFPNFPEMEIMSDYLGTLNYYSKPKYSTIFQILNYMLLSSKGHMSDLYDWEVKEIVKVPEEYIKAAGKLNINNKVEGTPTITNKLNNSEKLDETRRTEKAKSNRDDLILGILNDLNEFYVYETFSNSKNRY</sequence>